<evidence type="ECO:0000256" key="1">
    <source>
        <dbReference type="ARBA" id="ARBA00010555"/>
    </source>
</evidence>
<comment type="subunit">
    <text evidence="2 7">Heterodimer of SbcC and SbcD.</text>
</comment>
<dbReference type="Pfam" id="PF12320">
    <property type="entry name" value="SbcD_C"/>
    <property type="match status" value="1"/>
</dbReference>
<dbReference type="InterPro" id="IPR050535">
    <property type="entry name" value="DNA_Repair-Maintenance_Comp"/>
</dbReference>
<keyword evidence="7" id="KW-0233">DNA recombination</keyword>
<dbReference type="InterPro" id="IPR029052">
    <property type="entry name" value="Metallo-depent_PP-like"/>
</dbReference>
<dbReference type="InterPro" id="IPR004843">
    <property type="entry name" value="Calcineurin-like_PHP"/>
</dbReference>
<proteinExistence type="inferred from homology"/>
<evidence type="ECO:0000313" key="10">
    <source>
        <dbReference type="EMBL" id="MBI6871491.1"/>
    </source>
</evidence>
<reference evidence="10" key="1">
    <citation type="submission" date="2020-12" db="EMBL/GenBank/DDBJ databases">
        <title>Clostridium thailandense sp. nov., a novel acetogenic bacterium isolated from peat land soil in Thailand.</title>
        <authorList>
            <person name="Chaikitkaew S."/>
            <person name="Birkeland N.K."/>
        </authorList>
    </citation>
    <scope>NUCLEOTIDE SEQUENCE</scope>
    <source>
        <strain evidence="10">DSM 17425</strain>
    </source>
</reference>
<keyword evidence="6 7" id="KW-0269">Exonuclease</keyword>
<dbReference type="AlphaFoldDB" id="A0A934HNG6"/>
<keyword evidence="11" id="KW-1185">Reference proteome</keyword>
<dbReference type="GO" id="GO:0006260">
    <property type="term" value="P:DNA replication"/>
    <property type="evidence" value="ECO:0007669"/>
    <property type="project" value="UniProtKB-KW"/>
</dbReference>
<evidence type="ECO:0000259" key="8">
    <source>
        <dbReference type="Pfam" id="PF00149"/>
    </source>
</evidence>
<dbReference type="InterPro" id="IPR041796">
    <property type="entry name" value="Mre11_N"/>
</dbReference>
<accession>A0A934HNG6</accession>
<comment type="similarity">
    <text evidence="1 7">Belongs to the SbcD family.</text>
</comment>
<evidence type="ECO:0000259" key="9">
    <source>
        <dbReference type="Pfam" id="PF12320"/>
    </source>
</evidence>
<keyword evidence="4 7" id="KW-0540">Nuclease</keyword>
<organism evidence="10 11">
    <name type="scientific">Clostridium aciditolerans</name>
    <dbReference type="NCBI Taxonomy" id="339861"/>
    <lineage>
        <taxon>Bacteria</taxon>
        <taxon>Bacillati</taxon>
        <taxon>Bacillota</taxon>
        <taxon>Clostridia</taxon>
        <taxon>Eubacteriales</taxon>
        <taxon>Clostridiaceae</taxon>
        <taxon>Clostridium</taxon>
    </lineage>
</organism>
<evidence type="ECO:0000256" key="3">
    <source>
        <dbReference type="ARBA" id="ARBA00013365"/>
    </source>
</evidence>
<dbReference type="PANTHER" id="PTHR30337:SF0">
    <property type="entry name" value="NUCLEASE SBCCD SUBUNIT D"/>
    <property type="match status" value="1"/>
</dbReference>
<sequence length="385" mass="44190">MKIIHTGDWHIGKIVHQVHMTEDQRYILNEFIKVIEEEKPHVIVITGDLYDRSVPPVEAVELLDQVFSRILIDLKVPIIAIAGNHDSPDRVGFASRILMNKGLYIEGRLKKNIQKVSLHDETGPVNFYLVPYADPVIVRNLFEDENIHTHDDAMKVIVTSIKENMNKKERNVLVAHGFVIGGETSDSERPLSIGGTDYICLEHFEEFNYTALGHLHGPQKVGSDSIRYSGSLMKYSFSEVRQNKSITIVNIDDEGNVEVNIRKLTPIRDMRIIRGSLEELLKPEVYKNTNVQDYLQVDLTDDGELIEPMSKIRTVYPNVLKLTRNSFNKNLEAVEQFSAEHRSKRDMFELFQEFYTGITRKEFDEDKAKVIAQVLKEVQKGERGE</sequence>
<comment type="caution">
    <text evidence="10">The sequence shown here is derived from an EMBL/GenBank/DDBJ whole genome shotgun (WGS) entry which is preliminary data.</text>
</comment>
<dbReference type="GO" id="GO:0006310">
    <property type="term" value="P:DNA recombination"/>
    <property type="evidence" value="ECO:0007669"/>
    <property type="project" value="UniProtKB-KW"/>
</dbReference>
<dbReference type="Gene3D" id="3.60.21.10">
    <property type="match status" value="1"/>
</dbReference>
<evidence type="ECO:0000256" key="5">
    <source>
        <dbReference type="ARBA" id="ARBA00022801"/>
    </source>
</evidence>
<protein>
    <recommendedName>
        <fullName evidence="3 7">Nuclease SbcCD subunit D</fullName>
    </recommendedName>
</protein>
<feature type="domain" description="Calcineurin-like phosphoesterase" evidence="8">
    <location>
        <begin position="1"/>
        <end position="217"/>
    </location>
</feature>
<evidence type="ECO:0000256" key="7">
    <source>
        <dbReference type="RuleBase" id="RU363069"/>
    </source>
</evidence>
<evidence type="ECO:0000313" key="11">
    <source>
        <dbReference type="Proteomes" id="UP000622687"/>
    </source>
</evidence>
<evidence type="ECO:0000256" key="4">
    <source>
        <dbReference type="ARBA" id="ARBA00022722"/>
    </source>
</evidence>
<dbReference type="SUPFAM" id="SSF56300">
    <property type="entry name" value="Metallo-dependent phosphatases"/>
    <property type="match status" value="1"/>
</dbReference>
<dbReference type="RefSeq" id="WP_211140939.1">
    <property type="nucleotide sequence ID" value="NZ_JAEEGB010000003.1"/>
</dbReference>
<keyword evidence="7" id="KW-0235">DNA replication</keyword>
<dbReference type="Proteomes" id="UP000622687">
    <property type="component" value="Unassembled WGS sequence"/>
</dbReference>
<feature type="domain" description="Nuclease SbcCD subunit D C-terminal" evidence="9">
    <location>
        <begin position="267"/>
        <end position="356"/>
    </location>
</feature>
<dbReference type="EMBL" id="JAEEGB010000003">
    <property type="protein sequence ID" value="MBI6871491.1"/>
    <property type="molecule type" value="Genomic_DNA"/>
</dbReference>
<dbReference type="InterPro" id="IPR004593">
    <property type="entry name" value="SbcD"/>
</dbReference>
<dbReference type="GO" id="GO:0004519">
    <property type="term" value="F:endonuclease activity"/>
    <property type="evidence" value="ECO:0007669"/>
    <property type="project" value="UniProtKB-KW"/>
</dbReference>
<dbReference type="Pfam" id="PF00149">
    <property type="entry name" value="Metallophos"/>
    <property type="match status" value="1"/>
</dbReference>
<comment type="function">
    <text evidence="7">SbcCD cleaves DNA hairpin structures. These structures can inhibit DNA replication and are intermediates in certain DNA recombination reactions. The complex acts as a 3'-&gt;5' double strand exonuclease that can open hairpins. It also has a 5' single-strand endonuclease activity.</text>
</comment>
<dbReference type="PANTHER" id="PTHR30337">
    <property type="entry name" value="COMPONENT OF ATP-DEPENDENT DSDNA EXONUCLEASE"/>
    <property type="match status" value="1"/>
</dbReference>
<keyword evidence="7" id="KW-0255">Endonuclease</keyword>
<dbReference type="InterPro" id="IPR026843">
    <property type="entry name" value="SbcD_C"/>
</dbReference>
<evidence type="ECO:0000256" key="2">
    <source>
        <dbReference type="ARBA" id="ARBA00011322"/>
    </source>
</evidence>
<dbReference type="CDD" id="cd00840">
    <property type="entry name" value="MPP_Mre11_N"/>
    <property type="match status" value="1"/>
</dbReference>
<dbReference type="GO" id="GO:0008408">
    <property type="term" value="F:3'-5' exonuclease activity"/>
    <property type="evidence" value="ECO:0007669"/>
    <property type="project" value="InterPro"/>
</dbReference>
<name>A0A934HNG6_9CLOT</name>
<gene>
    <name evidence="7" type="primary">sbcD</name>
    <name evidence="10" type="ORF">I6U51_02070</name>
</gene>
<keyword evidence="5 7" id="KW-0378">Hydrolase</keyword>
<evidence type="ECO:0000256" key="6">
    <source>
        <dbReference type="ARBA" id="ARBA00022839"/>
    </source>
</evidence>
<dbReference type="NCBIfam" id="TIGR00619">
    <property type="entry name" value="sbcd"/>
    <property type="match status" value="1"/>
</dbReference>